<protein>
    <recommendedName>
        <fullName evidence="1">DUF659 domain-containing protein</fullName>
    </recommendedName>
</protein>
<feature type="non-terminal residue" evidence="2">
    <location>
        <position position="1"/>
    </location>
</feature>
<keyword evidence="3" id="KW-1185">Reference proteome</keyword>
<evidence type="ECO:0000313" key="3">
    <source>
        <dbReference type="Proteomes" id="UP000326759"/>
    </source>
</evidence>
<feature type="domain" description="DUF659" evidence="1">
    <location>
        <begin position="19"/>
        <end position="133"/>
    </location>
</feature>
<proteinExistence type="predicted"/>
<gene>
    <name evidence="2" type="ORF">Anas_10606</name>
</gene>
<reference evidence="2 3" key="1">
    <citation type="journal article" date="2019" name="PLoS Biol.">
        <title>Sex chromosomes control vertical transmission of feminizing Wolbachia symbionts in an isopod.</title>
        <authorList>
            <person name="Becking T."/>
            <person name="Chebbi M.A."/>
            <person name="Giraud I."/>
            <person name="Moumen B."/>
            <person name="Laverre T."/>
            <person name="Caubet Y."/>
            <person name="Peccoud J."/>
            <person name="Gilbert C."/>
            <person name="Cordaux R."/>
        </authorList>
    </citation>
    <scope>NUCLEOTIDE SEQUENCE [LARGE SCALE GENOMIC DNA]</scope>
    <source>
        <strain evidence="2">ANa2</strain>
        <tissue evidence="2">Whole body excluding digestive tract and cuticle</tissue>
    </source>
</reference>
<sequence>KVNISLNWLKNLRPDYEPPNRKRLDNQLLYKVNEEVIQAIKNDLTDSCLTLVQDGWTNVSNDPMIAHCLHNGHQSFLISSVHSGSEDRNAKYCTELALEAITFIKNTFKKDVFAVCTDNENKMVEMKELLKEK</sequence>
<dbReference type="Pfam" id="PF04937">
    <property type="entry name" value="DUF659"/>
    <property type="match status" value="1"/>
</dbReference>
<organism evidence="2 3">
    <name type="scientific">Armadillidium nasatum</name>
    <dbReference type="NCBI Taxonomy" id="96803"/>
    <lineage>
        <taxon>Eukaryota</taxon>
        <taxon>Metazoa</taxon>
        <taxon>Ecdysozoa</taxon>
        <taxon>Arthropoda</taxon>
        <taxon>Crustacea</taxon>
        <taxon>Multicrustacea</taxon>
        <taxon>Malacostraca</taxon>
        <taxon>Eumalacostraca</taxon>
        <taxon>Peracarida</taxon>
        <taxon>Isopoda</taxon>
        <taxon>Oniscidea</taxon>
        <taxon>Crinocheta</taxon>
        <taxon>Armadillidiidae</taxon>
        <taxon>Armadillidium</taxon>
    </lineage>
</organism>
<dbReference type="AlphaFoldDB" id="A0A5N5TIC5"/>
<dbReference type="Proteomes" id="UP000326759">
    <property type="component" value="Unassembled WGS sequence"/>
</dbReference>
<accession>A0A5N5TIC5</accession>
<evidence type="ECO:0000259" key="1">
    <source>
        <dbReference type="Pfam" id="PF04937"/>
    </source>
</evidence>
<comment type="caution">
    <text evidence="2">The sequence shown here is derived from an EMBL/GenBank/DDBJ whole genome shotgun (WGS) entry which is preliminary data.</text>
</comment>
<name>A0A5N5TIC5_9CRUS</name>
<dbReference type="OrthoDB" id="6777440at2759"/>
<dbReference type="EMBL" id="SEYY01002562">
    <property type="protein sequence ID" value="KAB7504700.1"/>
    <property type="molecule type" value="Genomic_DNA"/>
</dbReference>
<evidence type="ECO:0000313" key="2">
    <source>
        <dbReference type="EMBL" id="KAB7504700.1"/>
    </source>
</evidence>
<dbReference type="InterPro" id="IPR007021">
    <property type="entry name" value="DUF659"/>
</dbReference>